<dbReference type="InterPro" id="IPR036236">
    <property type="entry name" value="Znf_C2H2_sf"/>
</dbReference>
<gene>
    <name evidence="8" type="ORF">PIIN_09398</name>
</gene>
<protein>
    <submittedName>
        <fullName evidence="8">Related to endothelial zinc finger protein induced by tumor necrosis factor alpha</fullName>
    </submittedName>
</protein>
<evidence type="ECO:0000313" key="9">
    <source>
        <dbReference type="Proteomes" id="UP000007148"/>
    </source>
</evidence>
<dbReference type="Pfam" id="PF00096">
    <property type="entry name" value="zf-C2H2"/>
    <property type="match status" value="4"/>
</dbReference>
<evidence type="ECO:0000313" key="8">
    <source>
        <dbReference type="EMBL" id="CCA75415.1"/>
    </source>
</evidence>
<dbReference type="GO" id="GO:0000978">
    <property type="term" value="F:RNA polymerase II cis-regulatory region sequence-specific DNA binding"/>
    <property type="evidence" value="ECO:0007669"/>
    <property type="project" value="TreeGrafter"/>
</dbReference>
<dbReference type="GO" id="GO:0008270">
    <property type="term" value="F:zinc ion binding"/>
    <property type="evidence" value="ECO:0007669"/>
    <property type="project" value="UniProtKB-KW"/>
</dbReference>
<dbReference type="SMART" id="SM00355">
    <property type="entry name" value="ZnF_C2H2"/>
    <property type="match status" value="4"/>
</dbReference>
<dbReference type="FunFam" id="3.30.160.60:FF:000029">
    <property type="entry name" value="GLI family zinc finger 4"/>
    <property type="match status" value="1"/>
</dbReference>
<dbReference type="SUPFAM" id="SSF57667">
    <property type="entry name" value="beta-beta-alpha zinc fingers"/>
    <property type="match status" value="2"/>
</dbReference>
<dbReference type="Proteomes" id="UP000007148">
    <property type="component" value="Unassembled WGS sequence"/>
</dbReference>
<accession>G4TVS2</accession>
<evidence type="ECO:0000256" key="4">
    <source>
        <dbReference type="ARBA" id="ARBA00022833"/>
    </source>
</evidence>
<feature type="compositionally biased region" description="Basic and acidic residues" evidence="6">
    <location>
        <begin position="10"/>
        <end position="20"/>
    </location>
</feature>
<feature type="domain" description="C2H2-type" evidence="7">
    <location>
        <begin position="220"/>
        <end position="244"/>
    </location>
</feature>
<dbReference type="PROSITE" id="PS00028">
    <property type="entry name" value="ZINC_FINGER_C2H2_1"/>
    <property type="match status" value="4"/>
</dbReference>
<keyword evidence="1" id="KW-0479">Metal-binding</keyword>
<dbReference type="eggNOG" id="KOG1721">
    <property type="taxonomic scope" value="Eukaryota"/>
</dbReference>
<dbReference type="PROSITE" id="PS50157">
    <property type="entry name" value="ZINC_FINGER_C2H2_2"/>
    <property type="match status" value="4"/>
</dbReference>
<dbReference type="InParanoid" id="G4TVS2"/>
<feature type="region of interest" description="Disordered" evidence="6">
    <location>
        <begin position="1"/>
        <end position="20"/>
    </location>
</feature>
<keyword evidence="3 5" id="KW-0863">Zinc-finger</keyword>
<reference evidence="8 9" key="1">
    <citation type="journal article" date="2011" name="PLoS Pathog.">
        <title>Endophytic Life Strategies Decoded by Genome and Transcriptome Analyses of the Mutualistic Root Symbiont Piriformospora indica.</title>
        <authorList>
            <person name="Zuccaro A."/>
            <person name="Lahrmann U."/>
            <person name="Guldener U."/>
            <person name="Langen G."/>
            <person name="Pfiffi S."/>
            <person name="Biedenkopf D."/>
            <person name="Wong P."/>
            <person name="Samans B."/>
            <person name="Grimm C."/>
            <person name="Basiewicz M."/>
            <person name="Murat C."/>
            <person name="Martin F."/>
            <person name="Kogel K.H."/>
        </authorList>
    </citation>
    <scope>NUCLEOTIDE SEQUENCE [LARGE SCALE GENOMIC DNA]</scope>
    <source>
        <strain evidence="8 9">DSM 11827</strain>
    </source>
</reference>
<dbReference type="PANTHER" id="PTHR19818">
    <property type="entry name" value="ZINC FINGER PROTEIN ZIC AND GLI"/>
    <property type="match status" value="1"/>
</dbReference>
<dbReference type="EMBL" id="CAFZ01000446">
    <property type="protein sequence ID" value="CCA75415.1"/>
    <property type="molecule type" value="Genomic_DNA"/>
</dbReference>
<comment type="caution">
    <text evidence="8">The sequence shown here is derived from an EMBL/GenBank/DDBJ whole genome shotgun (WGS) entry which is preliminary data.</text>
</comment>
<dbReference type="GO" id="GO:0005634">
    <property type="term" value="C:nucleus"/>
    <property type="evidence" value="ECO:0007669"/>
    <property type="project" value="UniProtKB-ARBA"/>
</dbReference>
<dbReference type="PANTHER" id="PTHR19818:SF139">
    <property type="entry name" value="PAIR-RULE PROTEIN ODD-PAIRED"/>
    <property type="match status" value="1"/>
</dbReference>
<dbReference type="Gene3D" id="3.30.160.60">
    <property type="entry name" value="Classic Zinc Finger"/>
    <property type="match status" value="4"/>
</dbReference>
<feature type="domain" description="C2H2-type" evidence="7">
    <location>
        <begin position="190"/>
        <end position="219"/>
    </location>
</feature>
<dbReference type="GO" id="GO:0000981">
    <property type="term" value="F:DNA-binding transcription factor activity, RNA polymerase II-specific"/>
    <property type="evidence" value="ECO:0007669"/>
    <property type="project" value="TreeGrafter"/>
</dbReference>
<dbReference type="STRING" id="1109443.G4TVS2"/>
<evidence type="ECO:0000259" key="7">
    <source>
        <dbReference type="PROSITE" id="PS50157"/>
    </source>
</evidence>
<dbReference type="FunFam" id="3.30.160.60:FF:002343">
    <property type="entry name" value="Zinc finger protein 33A"/>
    <property type="match status" value="1"/>
</dbReference>
<name>G4TVS2_SERID</name>
<keyword evidence="2" id="KW-0677">Repeat</keyword>
<dbReference type="OrthoDB" id="654211at2759"/>
<proteinExistence type="predicted"/>
<dbReference type="HOGENOM" id="CLU_869229_0_0_1"/>
<feature type="domain" description="C2H2-type" evidence="7">
    <location>
        <begin position="162"/>
        <end position="189"/>
    </location>
</feature>
<dbReference type="InterPro" id="IPR013087">
    <property type="entry name" value="Znf_C2H2_type"/>
</dbReference>
<keyword evidence="4" id="KW-0862">Zinc</keyword>
<evidence type="ECO:0000256" key="1">
    <source>
        <dbReference type="ARBA" id="ARBA00022723"/>
    </source>
</evidence>
<dbReference type="InterPro" id="IPR050329">
    <property type="entry name" value="GLI_C2H2-zinc-finger"/>
</dbReference>
<dbReference type="GO" id="GO:0045944">
    <property type="term" value="P:positive regulation of transcription by RNA polymerase II"/>
    <property type="evidence" value="ECO:0007669"/>
    <property type="project" value="UniProtKB-ARBA"/>
</dbReference>
<dbReference type="FunFam" id="3.30.160.60:FF:001573">
    <property type="entry name" value="Zinc finger protein 407"/>
    <property type="match status" value="1"/>
</dbReference>
<dbReference type="AlphaFoldDB" id="G4TVS2"/>
<organism evidence="8 9">
    <name type="scientific">Serendipita indica (strain DSM 11827)</name>
    <name type="common">Root endophyte fungus</name>
    <name type="synonym">Piriformospora indica</name>
    <dbReference type="NCBI Taxonomy" id="1109443"/>
    <lineage>
        <taxon>Eukaryota</taxon>
        <taxon>Fungi</taxon>
        <taxon>Dikarya</taxon>
        <taxon>Basidiomycota</taxon>
        <taxon>Agaricomycotina</taxon>
        <taxon>Agaricomycetes</taxon>
        <taxon>Sebacinales</taxon>
        <taxon>Serendipitaceae</taxon>
        <taxon>Serendipita</taxon>
    </lineage>
</organism>
<feature type="domain" description="C2H2-type" evidence="7">
    <location>
        <begin position="251"/>
        <end position="276"/>
    </location>
</feature>
<evidence type="ECO:0000256" key="3">
    <source>
        <dbReference type="ARBA" id="ARBA00022771"/>
    </source>
</evidence>
<evidence type="ECO:0000256" key="2">
    <source>
        <dbReference type="ARBA" id="ARBA00022737"/>
    </source>
</evidence>
<feature type="region of interest" description="Disordered" evidence="6">
    <location>
        <begin position="83"/>
        <end position="103"/>
    </location>
</feature>
<sequence length="332" mass="36074">MAGTQASTSRLHESPATRRQIEDRATIIGKRVAPLLNPESVSASLDTLATAAWELQSSEPAVSERLLGLTAILSAARTSQAVSRSSMPWSKSTPLSTAESLSPSTATIHPSLLSPVISNQPTPMQSTTSHLVQNTESVQFPPSFADGTTQPGTGEATPKKQFVCDICSKTFAKSYDMARHMRSHTGEKPFVCTFEGCGKGFVQKSALVVHMRVHTREKPYKCEYPGCTTSFGDVSALTRHRRTHGLNHFRYKCDYPGCPRAFTRRSGLKDHQSKVHGLRPFSADCQSSAQAQHGNLIPDGENSRSASQGVYGEDMIIISEDEATYDEATRVA</sequence>
<evidence type="ECO:0000256" key="5">
    <source>
        <dbReference type="PROSITE-ProRule" id="PRU00042"/>
    </source>
</evidence>
<evidence type="ECO:0000256" key="6">
    <source>
        <dbReference type="SAM" id="MobiDB-lite"/>
    </source>
</evidence>
<keyword evidence="9" id="KW-1185">Reference proteome</keyword>